<name>A0A7J7KYJ8_9MAGN</name>
<proteinExistence type="predicted"/>
<dbReference type="EMBL" id="JACGCM010002785">
    <property type="protein sequence ID" value="KAF6135446.1"/>
    <property type="molecule type" value="Genomic_DNA"/>
</dbReference>
<comment type="caution">
    <text evidence="1">The sequence shown here is derived from an EMBL/GenBank/DDBJ whole genome shotgun (WGS) entry which is preliminary data.</text>
</comment>
<keyword evidence="2" id="KW-1185">Reference proteome</keyword>
<gene>
    <name evidence="1" type="ORF">GIB67_000042</name>
</gene>
<organism evidence="1 2">
    <name type="scientific">Kingdonia uniflora</name>
    <dbReference type="NCBI Taxonomy" id="39325"/>
    <lineage>
        <taxon>Eukaryota</taxon>
        <taxon>Viridiplantae</taxon>
        <taxon>Streptophyta</taxon>
        <taxon>Embryophyta</taxon>
        <taxon>Tracheophyta</taxon>
        <taxon>Spermatophyta</taxon>
        <taxon>Magnoliopsida</taxon>
        <taxon>Ranunculales</taxon>
        <taxon>Circaeasteraceae</taxon>
        <taxon>Kingdonia</taxon>
    </lineage>
</organism>
<feature type="non-terminal residue" evidence="1">
    <location>
        <position position="1"/>
    </location>
</feature>
<evidence type="ECO:0000313" key="2">
    <source>
        <dbReference type="Proteomes" id="UP000541444"/>
    </source>
</evidence>
<sequence length="61" mass="6791">ESPSGLNRIVHILAAQAICAIATDKNISTLRYSKSHLRVWAVKFIQTINLRSAIVRDPFVS</sequence>
<protein>
    <submittedName>
        <fullName evidence="1">Uncharacterized protein</fullName>
    </submittedName>
</protein>
<accession>A0A7J7KYJ8</accession>
<dbReference type="Proteomes" id="UP000541444">
    <property type="component" value="Unassembled WGS sequence"/>
</dbReference>
<evidence type="ECO:0000313" key="1">
    <source>
        <dbReference type="EMBL" id="KAF6135446.1"/>
    </source>
</evidence>
<dbReference type="AlphaFoldDB" id="A0A7J7KYJ8"/>
<reference evidence="1 2" key="1">
    <citation type="journal article" date="2020" name="IScience">
        <title>Genome Sequencing of the Endangered Kingdonia uniflora (Circaeasteraceae, Ranunculales) Reveals Potential Mechanisms of Evolutionary Specialization.</title>
        <authorList>
            <person name="Sun Y."/>
            <person name="Deng T."/>
            <person name="Zhang A."/>
            <person name="Moore M.J."/>
            <person name="Landis J.B."/>
            <person name="Lin N."/>
            <person name="Zhang H."/>
            <person name="Zhang X."/>
            <person name="Huang J."/>
            <person name="Zhang X."/>
            <person name="Sun H."/>
            <person name="Wang H."/>
        </authorList>
    </citation>
    <scope>NUCLEOTIDE SEQUENCE [LARGE SCALE GENOMIC DNA]</scope>
    <source>
        <strain evidence="1">TB1705</strain>
        <tissue evidence="1">Leaf</tissue>
    </source>
</reference>